<evidence type="ECO:0000313" key="1">
    <source>
        <dbReference type="EMBL" id="KAJ7995427.1"/>
    </source>
</evidence>
<gene>
    <name evidence="1" type="ORF">DPEC_G00244460</name>
</gene>
<name>A0ACC2FVQ5_DALPE</name>
<sequence length="118" mass="12929">MNKAKDIVDQMDIVDQILSDGCVPEDSSLGGVRESAAVPPGTAACSSFRWAVLACPPAYTDFCLLAPRAMISRHRQRFISIISIMVLSPHDHGMEAIIWGEEGTMWIRGCWPRVLGSL</sequence>
<accession>A0ACC2FVQ5</accession>
<organism evidence="1 2">
    <name type="scientific">Dallia pectoralis</name>
    <name type="common">Alaska blackfish</name>
    <dbReference type="NCBI Taxonomy" id="75939"/>
    <lineage>
        <taxon>Eukaryota</taxon>
        <taxon>Metazoa</taxon>
        <taxon>Chordata</taxon>
        <taxon>Craniata</taxon>
        <taxon>Vertebrata</taxon>
        <taxon>Euteleostomi</taxon>
        <taxon>Actinopterygii</taxon>
        <taxon>Neopterygii</taxon>
        <taxon>Teleostei</taxon>
        <taxon>Protacanthopterygii</taxon>
        <taxon>Esociformes</taxon>
        <taxon>Umbridae</taxon>
        <taxon>Dallia</taxon>
    </lineage>
</organism>
<reference evidence="1" key="1">
    <citation type="submission" date="2021-05" db="EMBL/GenBank/DDBJ databases">
        <authorList>
            <person name="Pan Q."/>
            <person name="Jouanno E."/>
            <person name="Zahm M."/>
            <person name="Klopp C."/>
            <person name="Cabau C."/>
            <person name="Louis A."/>
            <person name="Berthelot C."/>
            <person name="Parey E."/>
            <person name="Roest Crollius H."/>
            <person name="Montfort J."/>
            <person name="Robinson-Rechavi M."/>
            <person name="Bouchez O."/>
            <person name="Lampietro C."/>
            <person name="Lopez Roques C."/>
            <person name="Donnadieu C."/>
            <person name="Postlethwait J."/>
            <person name="Bobe J."/>
            <person name="Dillon D."/>
            <person name="Chandos A."/>
            <person name="von Hippel F."/>
            <person name="Guiguen Y."/>
        </authorList>
    </citation>
    <scope>NUCLEOTIDE SEQUENCE</scope>
    <source>
        <strain evidence="1">YG-Jan2019</strain>
    </source>
</reference>
<protein>
    <submittedName>
        <fullName evidence="1">Uncharacterized protein</fullName>
    </submittedName>
</protein>
<dbReference type="EMBL" id="CM055748">
    <property type="protein sequence ID" value="KAJ7995427.1"/>
    <property type="molecule type" value="Genomic_DNA"/>
</dbReference>
<evidence type="ECO:0000313" key="2">
    <source>
        <dbReference type="Proteomes" id="UP001157502"/>
    </source>
</evidence>
<proteinExistence type="predicted"/>
<keyword evidence="2" id="KW-1185">Reference proteome</keyword>
<comment type="caution">
    <text evidence="1">The sequence shown here is derived from an EMBL/GenBank/DDBJ whole genome shotgun (WGS) entry which is preliminary data.</text>
</comment>
<dbReference type="Proteomes" id="UP001157502">
    <property type="component" value="Chromosome 21"/>
</dbReference>